<evidence type="ECO:0000313" key="4">
    <source>
        <dbReference type="Proteomes" id="UP000249390"/>
    </source>
</evidence>
<dbReference type="GO" id="GO:0006508">
    <property type="term" value="P:proteolysis"/>
    <property type="evidence" value="ECO:0007669"/>
    <property type="project" value="InterPro"/>
</dbReference>
<feature type="transmembrane region" description="Helical" evidence="2">
    <location>
        <begin position="42"/>
        <end position="60"/>
    </location>
</feature>
<dbReference type="InterPro" id="IPR001940">
    <property type="entry name" value="Peptidase_S1C"/>
</dbReference>
<dbReference type="Proteomes" id="UP000249390">
    <property type="component" value="Unassembled WGS sequence"/>
</dbReference>
<evidence type="ECO:0008006" key="5">
    <source>
        <dbReference type="Google" id="ProtNLM"/>
    </source>
</evidence>
<dbReference type="SUPFAM" id="SSF50494">
    <property type="entry name" value="Trypsin-like serine proteases"/>
    <property type="match status" value="1"/>
</dbReference>
<gene>
    <name evidence="3" type="ORF">DM860_007373</name>
</gene>
<organism evidence="3 4">
    <name type="scientific">Cuscuta australis</name>
    <dbReference type="NCBI Taxonomy" id="267555"/>
    <lineage>
        <taxon>Eukaryota</taxon>
        <taxon>Viridiplantae</taxon>
        <taxon>Streptophyta</taxon>
        <taxon>Embryophyta</taxon>
        <taxon>Tracheophyta</taxon>
        <taxon>Spermatophyta</taxon>
        <taxon>Magnoliopsida</taxon>
        <taxon>eudicotyledons</taxon>
        <taxon>Gunneridae</taxon>
        <taxon>Pentapetalae</taxon>
        <taxon>asterids</taxon>
        <taxon>lamiids</taxon>
        <taxon>Solanales</taxon>
        <taxon>Convolvulaceae</taxon>
        <taxon>Cuscuteae</taxon>
        <taxon>Cuscuta</taxon>
        <taxon>Cuscuta subgen. Grammica</taxon>
        <taxon>Cuscuta sect. Cleistogrammica</taxon>
    </lineage>
</organism>
<reference evidence="3 4" key="1">
    <citation type="submission" date="2018-06" db="EMBL/GenBank/DDBJ databases">
        <title>The Genome of Cuscuta australis (Dodder) Provides Insight into the Evolution of Plant Parasitism.</title>
        <authorList>
            <person name="Liu H."/>
        </authorList>
    </citation>
    <scope>NUCLEOTIDE SEQUENCE [LARGE SCALE GENOMIC DNA]</scope>
    <source>
        <strain evidence="4">cv. Yunnan</strain>
        <tissue evidence="3">Vines</tissue>
    </source>
</reference>
<keyword evidence="2" id="KW-0812">Transmembrane</keyword>
<proteinExistence type="inferred from homology"/>
<comment type="similarity">
    <text evidence="1">Belongs to the peptidase S1C family.</text>
</comment>
<dbReference type="Pfam" id="PF13365">
    <property type="entry name" value="Trypsin_2"/>
    <property type="match status" value="1"/>
</dbReference>
<dbReference type="InterPro" id="IPR009003">
    <property type="entry name" value="Peptidase_S1_PA"/>
</dbReference>
<dbReference type="Gene3D" id="2.40.10.120">
    <property type="match status" value="1"/>
</dbReference>
<comment type="caution">
    <text evidence="3">The sequence shown here is derived from an EMBL/GenBank/DDBJ whole genome shotgun (WGS) entry which is preliminary data.</text>
</comment>
<dbReference type="PRINTS" id="PR00834">
    <property type="entry name" value="PROTEASES2C"/>
</dbReference>
<evidence type="ECO:0000256" key="1">
    <source>
        <dbReference type="ARBA" id="ARBA00010541"/>
    </source>
</evidence>
<dbReference type="PANTHER" id="PTHR22939:SF125">
    <property type="entry name" value="PROTEASE DO-LIKE 14-RELATED"/>
    <property type="match status" value="1"/>
</dbReference>
<keyword evidence="2" id="KW-1133">Transmembrane helix</keyword>
<name>A0A328E3U8_9ASTE</name>
<evidence type="ECO:0000313" key="3">
    <source>
        <dbReference type="EMBL" id="RAL52605.1"/>
    </source>
</evidence>
<keyword evidence="2" id="KW-0472">Membrane</keyword>
<protein>
    <recommendedName>
        <fullName evidence="5">Protease Do-like 14</fullName>
    </recommendedName>
</protein>
<accession>A0A328E3U8</accession>
<evidence type="ECO:0000256" key="2">
    <source>
        <dbReference type="SAM" id="Phobius"/>
    </source>
</evidence>
<dbReference type="GO" id="GO:0004252">
    <property type="term" value="F:serine-type endopeptidase activity"/>
    <property type="evidence" value="ECO:0007669"/>
    <property type="project" value="InterPro"/>
</dbReference>
<dbReference type="EMBL" id="NQVE01000030">
    <property type="protein sequence ID" value="RAL52605.1"/>
    <property type="molecule type" value="Genomic_DNA"/>
</dbReference>
<sequence>MMRLMGKIADCGKKLIVRAFIGAILAISSSLAYHTSWDYGSIWSGPLLFSCVYLALGGWFTGGAKHSCSKCLNRDTSANAAASISPAVVSLSDSMGLHGCGTIIDKDGTILTCANTLRSFPGSSIIKEKIGVTLEDGRTFEGRVEIANLELDVAIVKIKHKTPFPCAKLGTSAKLRPGDLVITIGCPLYLRNSVTAGIISCVHRNSNDLGIGGMKKEYIQADCATNPVTSINSAIFILCPFCMTLCTMSV</sequence>
<dbReference type="PANTHER" id="PTHR22939">
    <property type="entry name" value="SERINE PROTEASE FAMILY S1C HTRA-RELATED"/>
    <property type="match status" value="1"/>
</dbReference>
<keyword evidence="4" id="KW-1185">Reference proteome</keyword>
<dbReference type="AlphaFoldDB" id="A0A328E3U8"/>